<dbReference type="InterPro" id="IPR013149">
    <property type="entry name" value="ADH-like_C"/>
</dbReference>
<evidence type="ECO:0000259" key="3">
    <source>
        <dbReference type="SMART" id="SM00829"/>
    </source>
</evidence>
<feature type="domain" description="Enoyl reductase (ER)" evidence="3">
    <location>
        <begin position="16"/>
        <end position="376"/>
    </location>
</feature>
<keyword evidence="5" id="KW-1185">Reference proteome</keyword>
<dbReference type="InterPro" id="IPR020843">
    <property type="entry name" value="ER"/>
</dbReference>
<dbReference type="EMBL" id="LQQC01000011">
    <property type="protein sequence ID" value="KXZ57711.1"/>
    <property type="molecule type" value="Genomic_DNA"/>
</dbReference>
<dbReference type="InterPro" id="IPR014189">
    <property type="entry name" value="Quinone_OxRdtase_PIG3"/>
</dbReference>
<evidence type="ECO:0000313" key="4">
    <source>
        <dbReference type="EMBL" id="KXZ57711.1"/>
    </source>
</evidence>
<dbReference type="Gene3D" id="3.90.180.10">
    <property type="entry name" value="Medium-chain alcohol dehydrogenases, catalytic domain"/>
    <property type="match status" value="1"/>
</dbReference>
<dbReference type="PANTHER" id="PTHR48106">
    <property type="entry name" value="QUINONE OXIDOREDUCTASE PIG3-RELATED"/>
    <property type="match status" value="1"/>
</dbReference>
<name>A0A150H6N7_9MICO</name>
<dbReference type="SMART" id="SM00829">
    <property type="entry name" value="PKS_ER"/>
    <property type="match status" value="1"/>
</dbReference>
<comment type="caution">
    <text evidence="4">The sequence shown here is derived from an EMBL/GenBank/DDBJ whole genome shotgun (WGS) entry which is preliminary data.</text>
</comment>
<dbReference type="GO" id="GO:0004315">
    <property type="term" value="F:3-oxoacyl-[acyl-carrier-protein] synthase activity"/>
    <property type="evidence" value="ECO:0007669"/>
    <property type="project" value="UniProtKB-EC"/>
</dbReference>
<dbReference type="Proteomes" id="UP000243589">
    <property type="component" value="Unassembled WGS sequence"/>
</dbReference>
<keyword evidence="2" id="KW-0560">Oxidoreductase</keyword>
<dbReference type="Pfam" id="PF08240">
    <property type="entry name" value="ADH_N"/>
    <property type="match status" value="1"/>
</dbReference>
<dbReference type="GO" id="GO:0070402">
    <property type="term" value="F:NADPH binding"/>
    <property type="evidence" value="ECO:0007669"/>
    <property type="project" value="TreeGrafter"/>
</dbReference>
<protein>
    <submittedName>
        <fullName evidence="4">Phthiocerol synthesis polyketide synthase type I PpsC</fullName>
        <ecNumber evidence="4">2.3.1.41</ecNumber>
    </submittedName>
</protein>
<dbReference type="NCBIfam" id="TIGR02824">
    <property type="entry name" value="quinone_pig3"/>
    <property type="match status" value="1"/>
</dbReference>
<dbReference type="SUPFAM" id="SSF50129">
    <property type="entry name" value="GroES-like"/>
    <property type="match status" value="1"/>
</dbReference>
<dbReference type="PATRIC" id="fig|479117.4.peg.1720"/>
<keyword evidence="4" id="KW-0012">Acyltransferase</keyword>
<evidence type="ECO:0000313" key="5">
    <source>
        <dbReference type="Proteomes" id="UP000243589"/>
    </source>
</evidence>
<dbReference type="InterPro" id="IPR036291">
    <property type="entry name" value="NAD(P)-bd_dom_sf"/>
</dbReference>
<dbReference type="AlphaFoldDB" id="A0A150H6N7"/>
<gene>
    <name evidence="4" type="primary">ppsC</name>
    <name evidence="4" type="ORF">Bravens_01736</name>
</gene>
<dbReference type="SUPFAM" id="SSF51735">
    <property type="entry name" value="NAD(P)-binding Rossmann-fold domains"/>
    <property type="match status" value="1"/>
</dbReference>
<sequence>MAEVTTMRAVTIPEPGGRDALWVKAVDVPECPPGHALVRVAAAGVNRADIVQREGNYRPPAGATQIPGLEVAGTVVSVNQAESAEPAGTSAAADGAAHSAAGVQAGDRVAALLTGGGYAEYVPVPVGQLMPIPTVTDPNSGADRPMTFAEAAALPEVMATVYSNLFTTARLQPGEWVLIHGGGSGIGTAAIQMAKAHGAKTAVTVGSQRKAEFCRKLGADAVINYREEDFVDRIKQITGDAQQPDSPNFFGLPRDDSRRPGADVILDIMGAAYLEKNTEALTRDGRLVVISLQGGAKAELNLGRLMVRRQTVIATTLRARSEEQKAAVVAGLLQDFWPHVASGRIAPVVYRELPIDDVAEAHRLLEDGEAIGKVILKVGAHD</sequence>
<dbReference type="RefSeq" id="WP_157452738.1">
    <property type="nucleotide sequence ID" value="NZ_LQQC01000011.1"/>
</dbReference>
<dbReference type="GO" id="GO:0016651">
    <property type="term" value="F:oxidoreductase activity, acting on NAD(P)H"/>
    <property type="evidence" value="ECO:0007669"/>
    <property type="project" value="TreeGrafter"/>
</dbReference>
<evidence type="ECO:0000256" key="2">
    <source>
        <dbReference type="ARBA" id="ARBA00023002"/>
    </source>
</evidence>
<accession>A0A150H6N7</accession>
<dbReference type="InterPro" id="IPR011032">
    <property type="entry name" value="GroES-like_sf"/>
</dbReference>
<dbReference type="CDD" id="cd05276">
    <property type="entry name" value="p53_inducible_oxidoreductase"/>
    <property type="match status" value="1"/>
</dbReference>
<keyword evidence="1" id="KW-0521">NADP</keyword>
<dbReference type="Pfam" id="PF00107">
    <property type="entry name" value="ADH_zinc_N"/>
    <property type="match status" value="1"/>
</dbReference>
<dbReference type="EC" id="2.3.1.41" evidence="4"/>
<dbReference type="PANTHER" id="PTHR48106:SF8">
    <property type="entry name" value="OS02G0805600 PROTEIN"/>
    <property type="match status" value="1"/>
</dbReference>
<keyword evidence="4" id="KW-0808">Transferase</keyword>
<proteinExistence type="predicted"/>
<dbReference type="Gene3D" id="3.40.50.720">
    <property type="entry name" value="NAD(P)-binding Rossmann-like Domain"/>
    <property type="match status" value="1"/>
</dbReference>
<dbReference type="InterPro" id="IPR013154">
    <property type="entry name" value="ADH-like_N"/>
</dbReference>
<evidence type="ECO:0000256" key="1">
    <source>
        <dbReference type="ARBA" id="ARBA00022857"/>
    </source>
</evidence>
<reference evidence="4 5" key="1">
    <citation type="submission" date="2016-01" db="EMBL/GenBank/DDBJ databases">
        <title>Use of Whole Genome Sequencing to ascertain that Brevibacterium massiliense (Roux, Raoult 2009) is a later heterotypic synonym of Brevibacterium ravenspurgense (Mages 2008).</title>
        <authorList>
            <person name="Bernier A.-M."/>
            <person name="Burdz T."/>
            <person name="Huynh C."/>
            <person name="Pachecho A.L."/>
            <person name="Wiebe D."/>
            <person name="Bonner C."/>
            <person name="Bernard K."/>
        </authorList>
    </citation>
    <scope>NUCLEOTIDE SEQUENCE [LARGE SCALE GENOMIC DNA]</scope>
    <source>
        <strain evidence="4 5">CCUG56047</strain>
    </source>
</reference>
<organism evidence="4 5">
    <name type="scientific">Brevibacterium ravenspurgense</name>
    <dbReference type="NCBI Taxonomy" id="479117"/>
    <lineage>
        <taxon>Bacteria</taxon>
        <taxon>Bacillati</taxon>
        <taxon>Actinomycetota</taxon>
        <taxon>Actinomycetes</taxon>
        <taxon>Micrococcales</taxon>
        <taxon>Brevibacteriaceae</taxon>
        <taxon>Brevibacterium</taxon>
    </lineage>
</organism>